<dbReference type="Proteomes" id="UP000593562">
    <property type="component" value="Unassembled WGS sequence"/>
</dbReference>
<dbReference type="PANTHER" id="PTHR11802">
    <property type="entry name" value="SERINE PROTEASE FAMILY S10 SERINE CARBOXYPEPTIDASE"/>
    <property type="match status" value="1"/>
</dbReference>
<sequence length="435" mass="49225">MRSTTNLQQVERLIKSLNSFPKDGSSVIQTDSSVVNVSRLVEQKFKFPSLPSSPNVEYLGSFAGYYPLPNTNGARMFYFFFESRNKKSEDPVVIWLSGGPGSSCSVTLFYESGPFRITDEVSLVWNDYGWDKVSNILYIDQPIGTGFSYTTSESDLRDNHISVSNDLYNFLQEFFKAHMQFAQNDFFIVGQSYGGHTAPTLASLIHQRNQENVGIRINLRGFAIGNGFTNPKIQYPALLDYAKNESLIKNYEHRRMTPMAEDCVSYITACDTGGKDACRTAFHYCMEFFHEILHCAGDINYYDIRKNRVGSKCYDYSNLENFYSKESVKDALNVRGDIPFVSFSSDVYSALKGDLMKNLDVGIPALLEDGIRVLIYAGDQDLLCNWLEAGELRSHKGLSFLKVFQAGHMVAKDQPKVALRMIQSWMHGRLVSHLD</sequence>
<dbReference type="Pfam" id="PF00450">
    <property type="entry name" value="Peptidase_S10"/>
    <property type="match status" value="2"/>
</dbReference>
<evidence type="ECO:0000313" key="2">
    <source>
        <dbReference type="EMBL" id="KAF5740423.1"/>
    </source>
</evidence>
<dbReference type="InterPro" id="IPR001563">
    <property type="entry name" value="Peptidase_S10"/>
</dbReference>
<proteinExistence type="inferred from homology"/>
<dbReference type="SUPFAM" id="SSF53474">
    <property type="entry name" value="alpha/beta-Hydrolases"/>
    <property type="match status" value="1"/>
</dbReference>
<organism evidence="2 3">
    <name type="scientific">Tripterygium wilfordii</name>
    <name type="common">Thunder God vine</name>
    <dbReference type="NCBI Taxonomy" id="458696"/>
    <lineage>
        <taxon>Eukaryota</taxon>
        <taxon>Viridiplantae</taxon>
        <taxon>Streptophyta</taxon>
        <taxon>Embryophyta</taxon>
        <taxon>Tracheophyta</taxon>
        <taxon>Spermatophyta</taxon>
        <taxon>Magnoliopsida</taxon>
        <taxon>eudicotyledons</taxon>
        <taxon>Gunneridae</taxon>
        <taxon>Pentapetalae</taxon>
        <taxon>rosids</taxon>
        <taxon>fabids</taxon>
        <taxon>Celastrales</taxon>
        <taxon>Celastraceae</taxon>
        <taxon>Tripterygium</taxon>
    </lineage>
</organism>
<evidence type="ECO:0000313" key="3">
    <source>
        <dbReference type="Proteomes" id="UP000593562"/>
    </source>
</evidence>
<dbReference type="Gene3D" id="3.40.50.1820">
    <property type="entry name" value="alpha/beta hydrolase"/>
    <property type="match status" value="1"/>
</dbReference>
<dbReference type="AlphaFoldDB" id="A0A7J7D279"/>
<keyword evidence="3" id="KW-1185">Reference proteome</keyword>
<evidence type="ECO:0000256" key="1">
    <source>
        <dbReference type="ARBA" id="ARBA00009431"/>
    </source>
</evidence>
<dbReference type="GO" id="GO:0006508">
    <property type="term" value="P:proteolysis"/>
    <property type="evidence" value="ECO:0007669"/>
    <property type="project" value="InterPro"/>
</dbReference>
<gene>
    <name evidence="2" type="ORF">HS088_TW11G00492</name>
</gene>
<comment type="similarity">
    <text evidence="1">Belongs to the peptidase S10 family.</text>
</comment>
<dbReference type="InParanoid" id="A0A7J7D279"/>
<dbReference type="PANTHER" id="PTHR11802:SF350">
    <property type="entry name" value="CARBOXYPEPTIDASE"/>
    <property type="match status" value="1"/>
</dbReference>
<protein>
    <submittedName>
        <fullName evidence="2">Uncharacterized protein</fullName>
    </submittedName>
</protein>
<dbReference type="GO" id="GO:0005773">
    <property type="term" value="C:vacuole"/>
    <property type="evidence" value="ECO:0007669"/>
    <property type="project" value="TreeGrafter"/>
</dbReference>
<dbReference type="InterPro" id="IPR029058">
    <property type="entry name" value="AB_hydrolase_fold"/>
</dbReference>
<name>A0A7J7D279_TRIWF</name>
<accession>A0A7J7D279</accession>
<comment type="caution">
    <text evidence="2">The sequence shown here is derived from an EMBL/GenBank/DDBJ whole genome shotgun (WGS) entry which is preliminary data.</text>
</comment>
<reference evidence="2 3" key="1">
    <citation type="journal article" date="2020" name="Nat. Commun.">
        <title>Genome of Tripterygium wilfordii and identification of cytochrome P450 involved in triptolide biosynthesis.</title>
        <authorList>
            <person name="Tu L."/>
            <person name="Su P."/>
            <person name="Zhang Z."/>
            <person name="Gao L."/>
            <person name="Wang J."/>
            <person name="Hu T."/>
            <person name="Zhou J."/>
            <person name="Zhang Y."/>
            <person name="Zhao Y."/>
            <person name="Liu Y."/>
            <person name="Song Y."/>
            <person name="Tong Y."/>
            <person name="Lu Y."/>
            <person name="Yang J."/>
            <person name="Xu C."/>
            <person name="Jia M."/>
            <person name="Peters R.J."/>
            <person name="Huang L."/>
            <person name="Gao W."/>
        </authorList>
    </citation>
    <scope>NUCLEOTIDE SEQUENCE [LARGE SCALE GENOMIC DNA]</scope>
    <source>
        <strain evidence="3">cv. XIE 37</strain>
        <tissue evidence="2">Leaf</tissue>
    </source>
</reference>
<dbReference type="GO" id="GO:0004185">
    <property type="term" value="F:serine-type carboxypeptidase activity"/>
    <property type="evidence" value="ECO:0007669"/>
    <property type="project" value="InterPro"/>
</dbReference>
<dbReference type="PRINTS" id="PR00724">
    <property type="entry name" value="CRBOXYPTASEC"/>
</dbReference>
<dbReference type="EMBL" id="JAAARO010000011">
    <property type="protein sequence ID" value="KAF5740423.1"/>
    <property type="molecule type" value="Genomic_DNA"/>
</dbReference>